<dbReference type="Proteomes" id="UP000035265">
    <property type="component" value="Unassembled WGS sequence"/>
</dbReference>
<accession>A0A0H2KRM2</accession>
<dbReference type="PATRIC" id="fig|264251.5.peg.827"/>
<sequence length="144" mass="15635">MLRFSGPPSADPAALHRALAGAVRADITVGGYLVFAMNPAEDVLDHATLKRVSILRRGRTASTSGVDDLGELIDALRVTEVTDFLCMCTGDFVIEFYDKHDGLIEVVRVDLPSRVESRHWAGAAYLAEPARLVTWLDAHGLESS</sequence>
<evidence type="ECO:0000313" key="2">
    <source>
        <dbReference type="Proteomes" id="UP000035265"/>
    </source>
</evidence>
<comment type="caution">
    <text evidence="1">The sequence shown here is derived from an EMBL/GenBank/DDBJ whole genome shotgun (WGS) entry which is preliminary data.</text>
</comment>
<dbReference type="EMBL" id="JNBQ01000002">
    <property type="protein sequence ID" value="KLN36175.1"/>
    <property type="molecule type" value="Genomic_DNA"/>
</dbReference>
<gene>
    <name evidence="1" type="ORF">FB00_04035</name>
</gene>
<name>A0A0H2KRM2_9MICO</name>
<proteinExistence type="predicted"/>
<organism evidence="1 2">
    <name type="scientific">Cellulosimicrobium funkei</name>
    <dbReference type="NCBI Taxonomy" id="264251"/>
    <lineage>
        <taxon>Bacteria</taxon>
        <taxon>Bacillati</taxon>
        <taxon>Actinomycetota</taxon>
        <taxon>Actinomycetes</taxon>
        <taxon>Micrococcales</taxon>
        <taxon>Promicromonosporaceae</taxon>
        <taxon>Cellulosimicrobium</taxon>
    </lineage>
</organism>
<protein>
    <submittedName>
        <fullName evidence="1">Uncharacterized protein</fullName>
    </submittedName>
</protein>
<reference evidence="1 2" key="1">
    <citation type="submission" date="2014-05" db="EMBL/GenBank/DDBJ databases">
        <title>Cellulosimicrobium funkei U11 genome.</title>
        <authorList>
            <person name="Hu C."/>
            <person name="Gong Y."/>
            <person name="Wan W."/>
            <person name="Jiang M."/>
        </authorList>
    </citation>
    <scope>NUCLEOTIDE SEQUENCE [LARGE SCALE GENOMIC DNA]</scope>
    <source>
        <strain evidence="1 2">U11</strain>
    </source>
</reference>
<evidence type="ECO:0000313" key="1">
    <source>
        <dbReference type="EMBL" id="KLN36175.1"/>
    </source>
</evidence>
<keyword evidence="2" id="KW-1185">Reference proteome</keyword>
<dbReference type="AlphaFoldDB" id="A0A0H2KRM2"/>